<reference evidence="2" key="1">
    <citation type="submission" date="2018-04" db="EMBL/GenBank/DDBJ databases">
        <authorList>
            <person name="Go L.Y."/>
            <person name="Mitchell J.A."/>
        </authorList>
    </citation>
    <scope>NUCLEOTIDE SEQUENCE</scope>
    <source>
        <tissue evidence="2">Whole organism</tissue>
    </source>
</reference>
<gene>
    <name evidence="3" type="primary">CSON000808</name>
</gene>
<dbReference type="PANTHER" id="PTHR21115">
    <property type="entry name" value="GH06117P-RELATED"/>
    <property type="match status" value="1"/>
</dbReference>
<proteinExistence type="predicted"/>
<dbReference type="OMA" id="KWHELEI"/>
<dbReference type="Pfam" id="PF16013">
    <property type="entry name" value="DUF4781"/>
    <property type="match status" value="1"/>
</dbReference>
<protein>
    <submittedName>
        <fullName evidence="3">CSON000808 protein</fullName>
    </submittedName>
</protein>
<evidence type="ECO:0000313" key="2">
    <source>
        <dbReference type="EMBL" id="SSW99834.1"/>
    </source>
</evidence>
<dbReference type="EMBL" id="UFQS01000112">
    <property type="protein sequence ID" value="SSW99834.1"/>
    <property type="molecule type" value="Genomic_DNA"/>
</dbReference>
<dbReference type="PANTHER" id="PTHR21115:SF0">
    <property type="entry name" value="GH06117P-RELATED"/>
    <property type="match status" value="1"/>
</dbReference>
<dbReference type="AlphaFoldDB" id="A0A336LQ71"/>
<evidence type="ECO:0000313" key="3">
    <source>
        <dbReference type="EMBL" id="SSX20214.1"/>
    </source>
</evidence>
<name>A0A336LQ71_CULSO</name>
<accession>A0A336LQ71</accession>
<dbReference type="EMBL" id="UFQT01000112">
    <property type="protein sequence ID" value="SSX20214.1"/>
    <property type="molecule type" value="Genomic_DNA"/>
</dbReference>
<reference evidence="3" key="2">
    <citation type="submission" date="2018-07" db="EMBL/GenBank/DDBJ databases">
        <authorList>
            <person name="Quirk P.G."/>
            <person name="Krulwich T.A."/>
        </authorList>
    </citation>
    <scope>NUCLEOTIDE SEQUENCE</scope>
</reference>
<organism evidence="3">
    <name type="scientific">Culicoides sonorensis</name>
    <name type="common">Biting midge</name>
    <dbReference type="NCBI Taxonomy" id="179676"/>
    <lineage>
        <taxon>Eukaryota</taxon>
        <taxon>Metazoa</taxon>
        <taxon>Ecdysozoa</taxon>
        <taxon>Arthropoda</taxon>
        <taxon>Hexapoda</taxon>
        <taxon>Insecta</taxon>
        <taxon>Pterygota</taxon>
        <taxon>Neoptera</taxon>
        <taxon>Endopterygota</taxon>
        <taxon>Diptera</taxon>
        <taxon>Nematocera</taxon>
        <taxon>Chironomoidea</taxon>
        <taxon>Ceratopogonidae</taxon>
        <taxon>Ceratopogoninae</taxon>
        <taxon>Culicoides</taxon>
        <taxon>Monoculicoides</taxon>
    </lineage>
</organism>
<evidence type="ECO:0000259" key="1">
    <source>
        <dbReference type="Pfam" id="PF16013"/>
    </source>
</evidence>
<sequence>MSEFVKEFTDPAIIKWKWRTEVVQQYYCDALSDRTWELYEPNEYIYLAKKVAFAIFGLPHDDNIDERGLEGYEPKQREIANKIKDKIVELKPVDNDLHVAFLFVCCKFEEDREFPEPVFRVLRHHENGIDYSYYVDTCGRVYVDWNKFLQNNILPECIFCYPENGYYEYNEEGKVKLGFAMSPACSMSQKFRKYGDTAGTVLSFAAAGVGVSTLFTPVGPIVALGALATGSLTGVYAGWRGAETVIDRKTHGQSISLSDSEARGVWLNIAATALGTVAGAANAALLASAKAGEVFSKSARAAINVLNISNVSVNSVVIADRLVHMVEKYRNGNLSTLDVLQFSTSVFFFTNSLISLKTARTMIKDAQAEVIGEHQDKLPVESLPGFKADLKNTRKEARSTMYGNGRVIKRINRVESGEPPVQTLTQPLGIAGGVDDENGDGAKTPTYSLFVRSPSDPINVNAPSQIATVNSGRIFQIFSSVAGAAKMLDQLCSEQNIGIFRANINTWIDNAWRAFKTRKWHELEINGIKLFANLHPFEEDRLGQVMQAPGNDFNPEVTDASIAFAKRQKCKNATEFVEVVEQVATYVNENAPTPVVRNLLLNDLKNHKSESFKDLSTKFQLKTELRPFAMTYHFYRYTSNNFRELTQFEEHLKICRELFGEDVNSNNAIFSETREGHVTVTYIDEKDTLYSIVIEHLPHADDITYFKTTISILDD</sequence>
<dbReference type="InterPro" id="IPR031962">
    <property type="entry name" value="DUF4781"/>
</dbReference>
<feature type="domain" description="DUF4781" evidence="1">
    <location>
        <begin position="117"/>
        <end position="412"/>
    </location>
</feature>
<dbReference type="VEuPathDB" id="VectorBase:CSON000808"/>